<accession>X1BU70</accession>
<reference evidence="1" key="1">
    <citation type="journal article" date="2014" name="Front. Microbiol.">
        <title>High frequency of phylogenetically diverse reductive dehalogenase-homologous genes in deep subseafloor sedimentary metagenomes.</title>
        <authorList>
            <person name="Kawai M."/>
            <person name="Futagami T."/>
            <person name="Toyoda A."/>
            <person name="Takaki Y."/>
            <person name="Nishi S."/>
            <person name="Hori S."/>
            <person name="Arai W."/>
            <person name="Tsubouchi T."/>
            <person name="Morono Y."/>
            <person name="Uchiyama I."/>
            <person name="Ito T."/>
            <person name="Fujiyama A."/>
            <person name="Inagaki F."/>
            <person name="Takami H."/>
        </authorList>
    </citation>
    <scope>NUCLEOTIDE SEQUENCE</scope>
    <source>
        <strain evidence="1">Expedition CK06-06</strain>
    </source>
</reference>
<gene>
    <name evidence="1" type="ORF">S01H4_32847</name>
</gene>
<proteinExistence type="predicted"/>
<dbReference type="AlphaFoldDB" id="X1BU70"/>
<name>X1BU70_9ZZZZ</name>
<dbReference type="EMBL" id="BART01017222">
    <property type="protein sequence ID" value="GAG75691.1"/>
    <property type="molecule type" value="Genomic_DNA"/>
</dbReference>
<organism evidence="1">
    <name type="scientific">marine sediment metagenome</name>
    <dbReference type="NCBI Taxonomy" id="412755"/>
    <lineage>
        <taxon>unclassified sequences</taxon>
        <taxon>metagenomes</taxon>
        <taxon>ecological metagenomes</taxon>
    </lineage>
</organism>
<sequence>MNHIRVSVWENSGDNGNRWFNTTITRRYKDGDDWKDTSTYSGLADLALVAEATRLAREFIADVELQQAHDEL</sequence>
<comment type="caution">
    <text evidence="1">The sequence shown here is derived from an EMBL/GenBank/DDBJ whole genome shotgun (WGS) entry which is preliminary data.</text>
</comment>
<protein>
    <submittedName>
        <fullName evidence="1">Uncharacterized protein</fullName>
    </submittedName>
</protein>
<evidence type="ECO:0000313" key="1">
    <source>
        <dbReference type="EMBL" id="GAG75691.1"/>
    </source>
</evidence>